<evidence type="ECO:0000313" key="2">
    <source>
        <dbReference type="Proteomes" id="UP000793456"/>
    </source>
</evidence>
<evidence type="ECO:0000313" key="1">
    <source>
        <dbReference type="EMBL" id="TMS08751.1"/>
    </source>
</evidence>
<organism evidence="1 2">
    <name type="scientific">Larimichthys crocea</name>
    <name type="common">Large yellow croaker</name>
    <name type="synonym">Pseudosciaena crocea</name>
    <dbReference type="NCBI Taxonomy" id="215358"/>
    <lineage>
        <taxon>Eukaryota</taxon>
        <taxon>Metazoa</taxon>
        <taxon>Chordata</taxon>
        <taxon>Craniata</taxon>
        <taxon>Vertebrata</taxon>
        <taxon>Euteleostomi</taxon>
        <taxon>Actinopterygii</taxon>
        <taxon>Neopterygii</taxon>
        <taxon>Teleostei</taxon>
        <taxon>Neoteleostei</taxon>
        <taxon>Acanthomorphata</taxon>
        <taxon>Eupercaria</taxon>
        <taxon>Sciaenidae</taxon>
        <taxon>Larimichthys</taxon>
    </lineage>
</organism>
<reference evidence="1" key="1">
    <citation type="submission" date="2018-11" db="EMBL/GenBank/DDBJ databases">
        <title>The sequence and de novo assembly of Larimichthys crocea genome using PacBio and Hi-C technologies.</title>
        <authorList>
            <person name="Xu P."/>
            <person name="Chen B."/>
            <person name="Zhou Z."/>
            <person name="Ke Q."/>
            <person name="Wu Y."/>
            <person name="Bai H."/>
            <person name="Pu F."/>
        </authorList>
    </citation>
    <scope>NUCLEOTIDE SEQUENCE</scope>
    <source>
        <tissue evidence="1">Muscle</tissue>
    </source>
</reference>
<dbReference type="Proteomes" id="UP000793456">
    <property type="component" value="Chromosome XVII"/>
</dbReference>
<sequence length="107" mass="12370">MCSSCDSKAVVTALEVREGGEKNKTEAIPGQKYLWIEIQMLGGKSETLKTFRCVMMLTRTDHDGAETGERSRYMCNSSRMRMLSMALFNFKRNINYNRFPEDESRVR</sequence>
<accession>A0ACD3QN99</accession>
<protein>
    <submittedName>
        <fullName evidence="1">Uncharacterized protein</fullName>
    </submittedName>
</protein>
<keyword evidence="2" id="KW-1185">Reference proteome</keyword>
<dbReference type="EMBL" id="CM011690">
    <property type="protein sequence ID" value="TMS08751.1"/>
    <property type="molecule type" value="Genomic_DNA"/>
</dbReference>
<gene>
    <name evidence="1" type="ORF">E3U43_006234</name>
</gene>
<comment type="caution">
    <text evidence="1">The sequence shown here is derived from an EMBL/GenBank/DDBJ whole genome shotgun (WGS) entry which is preliminary data.</text>
</comment>
<name>A0ACD3QN99_LARCR</name>
<proteinExistence type="predicted"/>